<feature type="domain" description="DUF6538" evidence="1">
    <location>
        <begin position="7"/>
        <end position="69"/>
    </location>
</feature>
<reference evidence="2" key="2">
    <citation type="submission" date="2021-08" db="EMBL/GenBank/DDBJ databases">
        <authorList>
            <person name="Tani A."/>
            <person name="Ola A."/>
            <person name="Ogura Y."/>
            <person name="Katsura K."/>
            <person name="Hayashi T."/>
        </authorList>
    </citation>
    <scope>NUCLEOTIDE SEQUENCE</scope>
    <source>
        <strain evidence="2">NBRC 15686</strain>
    </source>
</reference>
<name>A0ABQ4UD94_9HYPH</name>
<evidence type="ECO:0000313" key="2">
    <source>
        <dbReference type="EMBL" id="GJE65044.1"/>
    </source>
</evidence>
<gene>
    <name evidence="2" type="ORF">LNAOJCKE_2252</name>
</gene>
<dbReference type="RefSeq" id="WP_238224494.1">
    <property type="nucleotide sequence ID" value="NZ_BAAADH010000060.1"/>
</dbReference>
<dbReference type="EMBL" id="BPRC01000006">
    <property type="protein sequence ID" value="GJE65044.1"/>
    <property type="molecule type" value="Genomic_DNA"/>
</dbReference>
<keyword evidence="3" id="KW-1185">Reference proteome</keyword>
<evidence type="ECO:0000259" key="1">
    <source>
        <dbReference type="Pfam" id="PF20172"/>
    </source>
</evidence>
<comment type="caution">
    <text evidence="2">The sequence shown here is derived from an EMBL/GenBank/DDBJ whole genome shotgun (WGS) entry which is preliminary data.</text>
</comment>
<protein>
    <recommendedName>
        <fullName evidence="1">DUF6538 domain-containing protein</fullName>
    </recommendedName>
</protein>
<proteinExistence type="predicted"/>
<reference evidence="2" key="1">
    <citation type="journal article" date="2021" name="Front. Microbiol.">
        <title>Comprehensive Comparative Genomics and Phenotyping of Methylobacterium Species.</title>
        <authorList>
            <person name="Alessa O."/>
            <person name="Ogura Y."/>
            <person name="Fujitani Y."/>
            <person name="Takami H."/>
            <person name="Hayashi T."/>
            <person name="Sahin N."/>
            <person name="Tani A."/>
        </authorList>
    </citation>
    <scope>NUCLEOTIDE SEQUENCE</scope>
    <source>
        <strain evidence="2">NBRC 15686</strain>
    </source>
</reference>
<accession>A0ABQ4UD94</accession>
<organism evidence="2 3">
    <name type="scientific">Methylorubrum aminovorans</name>
    <dbReference type="NCBI Taxonomy" id="269069"/>
    <lineage>
        <taxon>Bacteria</taxon>
        <taxon>Pseudomonadati</taxon>
        <taxon>Pseudomonadota</taxon>
        <taxon>Alphaproteobacteria</taxon>
        <taxon>Hyphomicrobiales</taxon>
        <taxon>Methylobacteriaceae</taxon>
        <taxon>Methylorubrum</taxon>
    </lineage>
</organism>
<sequence length="308" mass="34034">MGLETRLVRRPNGTYSFRAWVPPELREVIPGGRSGQKWIALGTSDRAEAVRRARLKSVEFDRQLDAARRLVDGPSHELSVAEAERLASIWLAWVLEEDEETRREGLSERALRQKVEAADILDMGGGAALARGDQSLMAFEMEEVLQSQGLNVRPGTEAWSRLSYAMLKAQKRFSKALQERNVGEVVDTPALPSAASTPGSCTVEELITAYLADPTRSRTPGTLKTYQTVFRAMRELLGSETPVDSIHRMDCERIRNVIMRLPRNATQRLPKLSLGDAAKVADAEKLERLGVAAVNNYSTTSRPCSSGA</sequence>
<dbReference type="InterPro" id="IPR046668">
    <property type="entry name" value="DUF6538"/>
</dbReference>
<evidence type="ECO:0000313" key="3">
    <source>
        <dbReference type="Proteomes" id="UP001055039"/>
    </source>
</evidence>
<dbReference type="Pfam" id="PF20172">
    <property type="entry name" value="DUF6538"/>
    <property type="match status" value="1"/>
</dbReference>
<dbReference type="Proteomes" id="UP001055039">
    <property type="component" value="Unassembled WGS sequence"/>
</dbReference>